<reference evidence="2 3" key="1">
    <citation type="submission" date="2019-12" db="EMBL/GenBank/DDBJ databases">
        <authorList>
            <person name="Floudas D."/>
            <person name="Bentzer J."/>
            <person name="Ahren D."/>
            <person name="Johansson T."/>
            <person name="Persson P."/>
            <person name="Tunlid A."/>
        </authorList>
    </citation>
    <scope>NUCLEOTIDE SEQUENCE [LARGE SCALE GENOMIC DNA]</scope>
    <source>
        <strain evidence="2 3">CBS 102.39</strain>
    </source>
</reference>
<feature type="compositionally biased region" description="Basic and acidic residues" evidence="1">
    <location>
        <begin position="49"/>
        <end position="59"/>
    </location>
</feature>
<organism evidence="2 3">
    <name type="scientific">Agrocybe pediades</name>
    <dbReference type="NCBI Taxonomy" id="84607"/>
    <lineage>
        <taxon>Eukaryota</taxon>
        <taxon>Fungi</taxon>
        <taxon>Dikarya</taxon>
        <taxon>Basidiomycota</taxon>
        <taxon>Agaricomycotina</taxon>
        <taxon>Agaricomycetes</taxon>
        <taxon>Agaricomycetidae</taxon>
        <taxon>Agaricales</taxon>
        <taxon>Agaricineae</taxon>
        <taxon>Strophariaceae</taxon>
        <taxon>Agrocybe</taxon>
    </lineage>
</organism>
<sequence>MSDTAIPVSHAPAMKVGGRRLSVSSSARHRTQAHAEPTTTAKEGGSAAEPKEPAMDDYPRPAPPTGENIPHQQHHEEEPPKKERNEKKFQDMAHRKVEMTRPTREFNTGNRGFGGGMRIAQPAGKALGV</sequence>
<comment type="caution">
    <text evidence="2">The sequence shown here is derived from an EMBL/GenBank/DDBJ whole genome shotgun (WGS) entry which is preliminary data.</text>
</comment>
<dbReference type="EMBL" id="JAACJL010000057">
    <property type="protein sequence ID" value="KAF4612167.1"/>
    <property type="molecule type" value="Genomic_DNA"/>
</dbReference>
<dbReference type="Proteomes" id="UP000521872">
    <property type="component" value="Unassembled WGS sequence"/>
</dbReference>
<proteinExistence type="predicted"/>
<feature type="compositionally biased region" description="Basic and acidic residues" evidence="1">
    <location>
        <begin position="73"/>
        <end position="104"/>
    </location>
</feature>
<keyword evidence="3" id="KW-1185">Reference proteome</keyword>
<evidence type="ECO:0000313" key="2">
    <source>
        <dbReference type="EMBL" id="KAF4612167.1"/>
    </source>
</evidence>
<gene>
    <name evidence="2" type="ORF">D9613_004292</name>
</gene>
<evidence type="ECO:0000256" key="1">
    <source>
        <dbReference type="SAM" id="MobiDB-lite"/>
    </source>
</evidence>
<name>A0A8H4QJ90_9AGAR</name>
<accession>A0A8H4QJ90</accession>
<evidence type="ECO:0000313" key="3">
    <source>
        <dbReference type="Proteomes" id="UP000521872"/>
    </source>
</evidence>
<dbReference type="AlphaFoldDB" id="A0A8H4QJ90"/>
<feature type="region of interest" description="Disordered" evidence="1">
    <location>
        <begin position="1"/>
        <end position="129"/>
    </location>
</feature>
<protein>
    <submittedName>
        <fullName evidence="2">Uncharacterized protein</fullName>
    </submittedName>
</protein>